<feature type="domain" description="ERAP1-like C-terminal" evidence="13">
    <location>
        <begin position="543"/>
        <end position="870"/>
    </location>
</feature>
<sequence length="895" mass="99203">MAADDAAAAKAEGRVLLPDAALPSRYEIRLEPDLDRFIFDGTVEITLDVREATDELTLHAKELSVTSTTFTAASEGATSMSPSTITYNLKETTVKFGFDEVLPVGPGSLKITYIGELNNQMAGFYRSSYNDINGTKKIMASTQFESLDARRCFPCWDEPARKAVFAVTLVVKPELTALCNMPEKSCGLVKTAMGTKKEVVFMDSPKMSTYLVACVVGEFDFVEASTKGGVLVRVYAPPGRSANGAFALKTATQCLDLYDEFFGLPYPLPKLDMVAIPEFAMGAMENWGLVTYREADLLIDAKTASGQQRQRVAIVVDHELAHQWFGNLVTMAWWDDLWLNEGFASWCEHYSTDGIYPEYRMWEQFPGDALAGALKLDALKTSHPIQVPIRRAEEVEEVFDGISYEKGASVIRMAHAVLGHEAFVAGLQQYMKRHQYCNVETFDLWSAWAASSGKPVKEIMSSWTEQMGFPLVTVQEFSVKGGLATMKLQQDWFLSSGEAPPEEKTWMVPLFIRTLKESSRPVVMMSEKVATVEVPLSDDPGEFVLINSGMHTPMRVAYTAEMRTMLSKAVAAKALSPTDRVGLVMDAYALAKAGKMGGDEAIRFLAGFHDEDDYVVWDGLAQALLGFQRLFMGGAPEKVYSSFMEFAGRIVQQGWKTANLGWEAKDTDGHMGGLLRGLMMKLIARFAPGPDFLEESRRRFGLYLQDVVANRGDLPDEYRVPVFQAVLKTGAEADFRSLKEAFKKVPANVDERHIMGAIGFAEDLRLKEEALQWSISGEIKIQDFFFIMASVSSSSGKGLDLAWTFLQNNVEEIRGMLKSASPSLMDAVISYCAGGFCSAAKADEIERFFQAKPFPQNRRKISQVLEEIRASAAFLERMLGTDIVKDEFWASLAGQ</sequence>
<keyword evidence="5 11" id="KW-0378">Hydrolase</keyword>
<evidence type="ECO:0000259" key="13">
    <source>
        <dbReference type="Pfam" id="PF11838"/>
    </source>
</evidence>
<dbReference type="InterPro" id="IPR024571">
    <property type="entry name" value="ERAP1-like_C_dom"/>
</dbReference>
<evidence type="ECO:0000256" key="6">
    <source>
        <dbReference type="ARBA" id="ARBA00022833"/>
    </source>
</evidence>
<dbReference type="EC" id="3.4.11.-" evidence="11"/>
<dbReference type="PRINTS" id="PR00756">
    <property type="entry name" value="ALADIPTASE"/>
</dbReference>
<proteinExistence type="inferred from homology"/>
<gene>
    <name evidence="15" type="ORF">AMON00008_LOCUS58992</name>
</gene>
<dbReference type="GO" id="GO:0042277">
    <property type="term" value="F:peptide binding"/>
    <property type="evidence" value="ECO:0007669"/>
    <property type="project" value="TreeGrafter"/>
</dbReference>
<comment type="cofactor">
    <cofactor evidence="9 11">
        <name>Zn(2+)</name>
        <dbReference type="ChEBI" id="CHEBI:29105"/>
    </cofactor>
    <text evidence="9 11">Binds 1 zinc ion per subunit.</text>
</comment>
<feature type="binding site" evidence="9">
    <location>
        <position position="318"/>
    </location>
    <ligand>
        <name>Zn(2+)</name>
        <dbReference type="ChEBI" id="CHEBI:29105"/>
        <note>catalytic</note>
    </ligand>
</feature>
<evidence type="ECO:0000256" key="11">
    <source>
        <dbReference type="RuleBase" id="RU364040"/>
    </source>
</evidence>
<dbReference type="GO" id="GO:0070006">
    <property type="term" value="F:metalloaminopeptidase activity"/>
    <property type="evidence" value="ECO:0007669"/>
    <property type="project" value="TreeGrafter"/>
</dbReference>
<evidence type="ECO:0000256" key="3">
    <source>
        <dbReference type="ARBA" id="ARBA00022670"/>
    </source>
</evidence>
<dbReference type="GO" id="GO:0043171">
    <property type="term" value="P:peptide catabolic process"/>
    <property type="evidence" value="ECO:0007669"/>
    <property type="project" value="TreeGrafter"/>
</dbReference>
<dbReference type="InterPro" id="IPR042097">
    <property type="entry name" value="Aminopeptidase_N-like_N_sf"/>
</dbReference>
<dbReference type="PANTHER" id="PTHR11533:SF174">
    <property type="entry name" value="PUROMYCIN-SENSITIVE AMINOPEPTIDASE-RELATED"/>
    <property type="match status" value="1"/>
</dbReference>
<name>A0A7S4SYT1_9DINO</name>
<dbReference type="Gene3D" id="2.60.40.1730">
    <property type="entry name" value="tricorn interacting facor f3 domain"/>
    <property type="match status" value="1"/>
</dbReference>
<dbReference type="InterPro" id="IPR027268">
    <property type="entry name" value="Peptidase_M4/M1_CTD_sf"/>
</dbReference>
<evidence type="ECO:0000313" key="15">
    <source>
        <dbReference type="EMBL" id="CAE4659726.1"/>
    </source>
</evidence>
<evidence type="ECO:0000256" key="9">
    <source>
        <dbReference type="PIRSR" id="PIRSR634016-3"/>
    </source>
</evidence>
<dbReference type="Gene3D" id="1.10.390.10">
    <property type="entry name" value="Neutral Protease Domain 2"/>
    <property type="match status" value="1"/>
</dbReference>
<dbReference type="GO" id="GO:0005615">
    <property type="term" value="C:extracellular space"/>
    <property type="evidence" value="ECO:0007669"/>
    <property type="project" value="TreeGrafter"/>
</dbReference>
<keyword evidence="4 9" id="KW-0479">Metal-binding</keyword>
<comment type="similarity">
    <text evidence="1 11">Belongs to the peptidase M1 family.</text>
</comment>
<dbReference type="GO" id="GO:0016020">
    <property type="term" value="C:membrane"/>
    <property type="evidence" value="ECO:0007669"/>
    <property type="project" value="TreeGrafter"/>
</dbReference>
<dbReference type="InterPro" id="IPR001930">
    <property type="entry name" value="Peptidase_M1"/>
</dbReference>
<evidence type="ECO:0000256" key="4">
    <source>
        <dbReference type="ARBA" id="ARBA00022723"/>
    </source>
</evidence>
<evidence type="ECO:0000256" key="1">
    <source>
        <dbReference type="ARBA" id="ARBA00010136"/>
    </source>
</evidence>
<organism evidence="15">
    <name type="scientific">Alexandrium monilatum</name>
    <dbReference type="NCBI Taxonomy" id="311494"/>
    <lineage>
        <taxon>Eukaryota</taxon>
        <taxon>Sar</taxon>
        <taxon>Alveolata</taxon>
        <taxon>Dinophyceae</taxon>
        <taxon>Gonyaulacales</taxon>
        <taxon>Pyrocystaceae</taxon>
        <taxon>Alexandrium</taxon>
    </lineage>
</organism>
<feature type="active site" description="Proton acceptor" evidence="8">
    <location>
        <position position="319"/>
    </location>
</feature>
<evidence type="ECO:0000256" key="10">
    <source>
        <dbReference type="PIRSR" id="PIRSR634016-4"/>
    </source>
</evidence>
<dbReference type="Pfam" id="PF01433">
    <property type="entry name" value="Peptidase_M1"/>
    <property type="match status" value="1"/>
</dbReference>
<dbReference type="Pfam" id="PF11838">
    <property type="entry name" value="ERAP1_C"/>
    <property type="match status" value="1"/>
</dbReference>
<dbReference type="PANTHER" id="PTHR11533">
    <property type="entry name" value="PROTEASE M1 ZINC METALLOPROTEASE"/>
    <property type="match status" value="1"/>
</dbReference>
<feature type="binding site" evidence="9">
    <location>
        <position position="341"/>
    </location>
    <ligand>
        <name>Zn(2+)</name>
        <dbReference type="ChEBI" id="CHEBI:29105"/>
        <note>catalytic</note>
    </ligand>
</feature>
<evidence type="ECO:0000256" key="5">
    <source>
        <dbReference type="ARBA" id="ARBA00022801"/>
    </source>
</evidence>
<dbReference type="FunFam" id="1.10.390.10:FF:000001">
    <property type="entry name" value="Aminopeptidase"/>
    <property type="match status" value="1"/>
</dbReference>
<dbReference type="CDD" id="cd09601">
    <property type="entry name" value="M1_APN-Q_like"/>
    <property type="match status" value="1"/>
</dbReference>
<evidence type="ECO:0000259" key="12">
    <source>
        <dbReference type="Pfam" id="PF01433"/>
    </source>
</evidence>
<dbReference type="GO" id="GO:0005737">
    <property type="term" value="C:cytoplasm"/>
    <property type="evidence" value="ECO:0007669"/>
    <property type="project" value="TreeGrafter"/>
</dbReference>
<dbReference type="InterPro" id="IPR045357">
    <property type="entry name" value="Aminopeptidase_N-like_N"/>
</dbReference>
<dbReference type="InterPro" id="IPR034016">
    <property type="entry name" value="M1_APN-typ"/>
</dbReference>
<dbReference type="InterPro" id="IPR050344">
    <property type="entry name" value="Peptidase_M1_aminopeptidases"/>
</dbReference>
<keyword evidence="6 9" id="KW-0862">Zinc</keyword>
<feature type="domain" description="Peptidase M1 membrane alanine aminopeptidase" evidence="12">
    <location>
        <begin position="246"/>
        <end position="463"/>
    </location>
</feature>
<dbReference type="GO" id="GO:0006508">
    <property type="term" value="P:proteolysis"/>
    <property type="evidence" value="ECO:0007669"/>
    <property type="project" value="UniProtKB-KW"/>
</dbReference>
<dbReference type="GO" id="GO:0008270">
    <property type="term" value="F:zinc ion binding"/>
    <property type="evidence" value="ECO:0007669"/>
    <property type="project" value="UniProtKB-UniRule"/>
</dbReference>
<dbReference type="EMBL" id="HBNR01082436">
    <property type="protein sequence ID" value="CAE4659726.1"/>
    <property type="molecule type" value="Transcribed_RNA"/>
</dbReference>
<feature type="site" description="Transition state stabilizer" evidence="10">
    <location>
        <position position="404"/>
    </location>
</feature>
<accession>A0A7S4SYT1</accession>
<dbReference type="SUPFAM" id="SSF63737">
    <property type="entry name" value="Leukotriene A4 hydrolase N-terminal domain"/>
    <property type="match status" value="1"/>
</dbReference>
<dbReference type="InterPro" id="IPR014782">
    <property type="entry name" value="Peptidase_M1_dom"/>
</dbReference>
<protein>
    <recommendedName>
        <fullName evidence="11">Aminopeptidase</fullName>
        <ecNumber evidence="11">3.4.11.-</ecNumber>
    </recommendedName>
</protein>
<reference evidence="15" key="1">
    <citation type="submission" date="2021-01" db="EMBL/GenBank/DDBJ databases">
        <authorList>
            <person name="Corre E."/>
            <person name="Pelletier E."/>
            <person name="Niang G."/>
            <person name="Scheremetjew M."/>
            <person name="Finn R."/>
            <person name="Kale V."/>
            <person name="Holt S."/>
            <person name="Cochrane G."/>
            <person name="Meng A."/>
            <person name="Brown T."/>
            <person name="Cohen L."/>
        </authorList>
    </citation>
    <scope>NUCLEOTIDE SEQUENCE</scope>
    <source>
        <strain evidence="15">CCMP3105</strain>
    </source>
</reference>
<evidence type="ECO:0000256" key="7">
    <source>
        <dbReference type="ARBA" id="ARBA00023049"/>
    </source>
</evidence>
<dbReference type="SUPFAM" id="SSF55486">
    <property type="entry name" value="Metalloproteases ('zincins'), catalytic domain"/>
    <property type="match status" value="1"/>
</dbReference>
<dbReference type="Pfam" id="PF17900">
    <property type="entry name" value="Peptidase_M1_N"/>
    <property type="match status" value="1"/>
</dbReference>
<feature type="binding site" evidence="9">
    <location>
        <position position="322"/>
    </location>
    <ligand>
        <name>Zn(2+)</name>
        <dbReference type="ChEBI" id="CHEBI:29105"/>
        <note>catalytic</note>
    </ligand>
</feature>
<evidence type="ECO:0000259" key="14">
    <source>
        <dbReference type="Pfam" id="PF17900"/>
    </source>
</evidence>
<dbReference type="FunFam" id="2.60.40.1730:FF:000002">
    <property type="entry name" value="Aminopeptidase"/>
    <property type="match status" value="1"/>
</dbReference>
<feature type="domain" description="Aminopeptidase N-like N-terminal" evidence="14">
    <location>
        <begin position="23"/>
        <end position="211"/>
    </location>
</feature>
<dbReference type="Gene3D" id="2.60.40.1910">
    <property type="match status" value="1"/>
</dbReference>
<evidence type="ECO:0000256" key="2">
    <source>
        <dbReference type="ARBA" id="ARBA00022438"/>
    </source>
</evidence>
<keyword evidence="2 11" id="KW-0031">Aminopeptidase</keyword>
<dbReference type="Gene3D" id="1.25.50.20">
    <property type="match status" value="1"/>
</dbReference>
<evidence type="ECO:0000256" key="8">
    <source>
        <dbReference type="PIRSR" id="PIRSR634016-1"/>
    </source>
</evidence>
<keyword evidence="7 11" id="KW-0482">Metalloprotease</keyword>
<dbReference type="AlphaFoldDB" id="A0A7S4SYT1"/>
<keyword evidence="3 11" id="KW-0645">Protease</keyword>